<organism evidence="1 2">
    <name type="scientific">Trema orientale</name>
    <name type="common">Charcoal tree</name>
    <name type="synonym">Celtis orientalis</name>
    <dbReference type="NCBI Taxonomy" id="63057"/>
    <lineage>
        <taxon>Eukaryota</taxon>
        <taxon>Viridiplantae</taxon>
        <taxon>Streptophyta</taxon>
        <taxon>Embryophyta</taxon>
        <taxon>Tracheophyta</taxon>
        <taxon>Spermatophyta</taxon>
        <taxon>Magnoliopsida</taxon>
        <taxon>eudicotyledons</taxon>
        <taxon>Gunneridae</taxon>
        <taxon>Pentapetalae</taxon>
        <taxon>rosids</taxon>
        <taxon>fabids</taxon>
        <taxon>Rosales</taxon>
        <taxon>Cannabaceae</taxon>
        <taxon>Trema</taxon>
    </lineage>
</organism>
<sequence>MKSHQSPRAENQFPQPIRPINSYDMNCPICPQTIYDVDPIINYNNDSISEWQEKLPQQYPNDLAQAKTTTTMVLEEEAGEEALEKLIRSMFLEAYEKLPERIRHQLNLEGLIGQISAQKGSKVDITCSSRGLEGFDQMEEFAQKLERFKIRTLDPNGGTIVKEETKK</sequence>
<evidence type="ECO:0000313" key="2">
    <source>
        <dbReference type="Proteomes" id="UP000237000"/>
    </source>
</evidence>
<accession>A0A2P5C4L4</accession>
<dbReference type="AlphaFoldDB" id="A0A2P5C4L4"/>
<gene>
    <name evidence="1" type="ORF">TorRG33x02_297780</name>
</gene>
<protein>
    <submittedName>
        <fullName evidence="1">Uncharacterized protein</fullName>
    </submittedName>
</protein>
<reference evidence="2" key="1">
    <citation type="submission" date="2016-06" db="EMBL/GenBank/DDBJ databases">
        <title>Parallel loss of symbiosis genes in relatives of nitrogen-fixing non-legume Parasponia.</title>
        <authorList>
            <person name="Van Velzen R."/>
            <person name="Holmer R."/>
            <person name="Bu F."/>
            <person name="Rutten L."/>
            <person name="Van Zeijl A."/>
            <person name="Liu W."/>
            <person name="Santuari L."/>
            <person name="Cao Q."/>
            <person name="Sharma T."/>
            <person name="Shen D."/>
            <person name="Roswanjaya Y."/>
            <person name="Wardhani T."/>
            <person name="Kalhor M.S."/>
            <person name="Jansen J."/>
            <person name="Van den Hoogen J."/>
            <person name="Gungor B."/>
            <person name="Hartog M."/>
            <person name="Hontelez J."/>
            <person name="Verver J."/>
            <person name="Yang W.-C."/>
            <person name="Schijlen E."/>
            <person name="Repin R."/>
            <person name="Schilthuizen M."/>
            <person name="Schranz E."/>
            <person name="Heidstra R."/>
            <person name="Miyata K."/>
            <person name="Fedorova E."/>
            <person name="Kohlen W."/>
            <person name="Bisseling T."/>
            <person name="Smit S."/>
            <person name="Geurts R."/>
        </authorList>
    </citation>
    <scope>NUCLEOTIDE SEQUENCE [LARGE SCALE GENOMIC DNA]</scope>
    <source>
        <strain evidence="2">cv. RG33-2</strain>
    </source>
</reference>
<evidence type="ECO:0000313" key="1">
    <source>
        <dbReference type="EMBL" id="PON56012.1"/>
    </source>
</evidence>
<dbReference type="Proteomes" id="UP000237000">
    <property type="component" value="Unassembled WGS sequence"/>
</dbReference>
<dbReference type="InParanoid" id="A0A2P5C4L4"/>
<keyword evidence="2" id="KW-1185">Reference proteome</keyword>
<dbReference type="EMBL" id="JXTC01000413">
    <property type="protein sequence ID" value="PON56012.1"/>
    <property type="molecule type" value="Genomic_DNA"/>
</dbReference>
<proteinExistence type="predicted"/>
<dbReference type="OrthoDB" id="1703123at2759"/>
<comment type="caution">
    <text evidence="1">The sequence shown here is derived from an EMBL/GenBank/DDBJ whole genome shotgun (WGS) entry which is preliminary data.</text>
</comment>
<name>A0A2P5C4L4_TREOI</name>